<dbReference type="Gene3D" id="3.30.450.40">
    <property type="match status" value="1"/>
</dbReference>
<evidence type="ECO:0000259" key="4">
    <source>
        <dbReference type="PROSITE" id="PS50043"/>
    </source>
</evidence>
<dbReference type="GO" id="GO:0006355">
    <property type="term" value="P:regulation of DNA-templated transcription"/>
    <property type="evidence" value="ECO:0007669"/>
    <property type="project" value="InterPro"/>
</dbReference>
<dbReference type="SUPFAM" id="SSF55781">
    <property type="entry name" value="GAF domain-like"/>
    <property type="match status" value="1"/>
</dbReference>
<keyword evidence="6" id="KW-1185">Reference proteome</keyword>
<proteinExistence type="predicted"/>
<dbReference type="Pfam" id="PF13185">
    <property type="entry name" value="GAF_2"/>
    <property type="match status" value="1"/>
</dbReference>
<dbReference type="GO" id="GO:0003677">
    <property type="term" value="F:DNA binding"/>
    <property type="evidence" value="ECO:0007669"/>
    <property type="project" value="UniProtKB-KW"/>
</dbReference>
<gene>
    <name evidence="5" type="ordered locus">AM1_2240</name>
</gene>
<dbReference type="SMART" id="SM00065">
    <property type="entry name" value="GAF"/>
    <property type="match status" value="1"/>
</dbReference>
<dbReference type="InterPro" id="IPR003018">
    <property type="entry name" value="GAF"/>
</dbReference>
<dbReference type="OrthoDB" id="447151at2"/>
<organism evidence="5 6">
    <name type="scientific">Acaryochloris marina (strain MBIC 11017)</name>
    <dbReference type="NCBI Taxonomy" id="329726"/>
    <lineage>
        <taxon>Bacteria</taxon>
        <taxon>Bacillati</taxon>
        <taxon>Cyanobacteriota</taxon>
        <taxon>Cyanophyceae</taxon>
        <taxon>Acaryochloridales</taxon>
        <taxon>Acaryochloridaceae</taxon>
        <taxon>Acaryochloris</taxon>
    </lineage>
</organism>
<dbReference type="SMART" id="SM00421">
    <property type="entry name" value="HTH_LUXR"/>
    <property type="match status" value="1"/>
</dbReference>
<dbReference type="PRINTS" id="PR00038">
    <property type="entry name" value="HTHLUXR"/>
</dbReference>
<dbReference type="CDD" id="cd06170">
    <property type="entry name" value="LuxR_C_like"/>
    <property type="match status" value="1"/>
</dbReference>
<name>B0C0Z4_ACAM1</name>
<dbReference type="AlphaFoldDB" id="B0C0Z4"/>
<evidence type="ECO:0000256" key="1">
    <source>
        <dbReference type="ARBA" id="ARBA00023015"/>
    </source>
</evidence>
<dbReference type="InterPro" id="IPR029016">
    <property type="entry name" value="GAF-like_dom_sf"/>
</dbReference>
<sequence length="469" mass="51611">MLNSVQLLSDLQDVNAIGQSISGCLEPAEIAHRVTEALVQRFQCAFARIWLTDTDQQALTLVASSGLYTHTNGSFAHVPMGAYKVGKIAQNRVPFLSNYLPDEPWVKDRDWAIANQIQGFAGYPLMAGDRVLGVLATFSHTPLAPEFLEVLQMLCLTTTIALDAALQSQRTIPKSVSQSGAIALSDQLAKVLTSTQLMLVGTERDLPASMAYALLRGVELLTQLDCSYCRLTYGEQAVLLDAIAIFPPNIREDLLEQTASPLAELQRLTLWLGGTLTTQPDPQDRVFELTLTLPYGAATEHFSVSVHCQQSVLQLAFTHLCLQAGLNLKEMTSAKTAESNCQEVLLTDRLDIPSSKSPIIWIQHSPRGQIPAAAQAVVTLDIIPQQLYTVVAQVSQGQAALPELIAPTLSDREQEIMRLLSQGLRDRDIANRLHISESTVRFHVNNTLTKLKAKNRYQAVYEATSREWI</sequence>
<keyword evidence="2" id="KW-0238">DNA-binding</keyword>
<dbReference type="InterPro" id="IPR016032">
    <property type="entry name" value="Sig_transdc_resp-reg_C-effctor"/>
</dbReference>
<reference evidence="5 6" key="1">
    <citation type="journal article" date="2008" name="Proc. Natl. Acad. Sci. U.S.A.">
        <title>Niche adaptation and genome expansion in the chlorophyll d-producing cyanobacterium Acaryochloris marina.</title>
        <authorList>
            <person name="Swingley W.D."/>
            <person name="Chen M."/>
            <person name="Cheung P.C."/>
            <person name="Conrad A.L."/>
            <person name="Dejesa L.C."/>
            <person name="Hao J."/>
            <person name="Honchak B.M."/>
            <person name="Karbach L.E."/>
            <person name="Kurdoglu A."/>
            <person name="Lahiri S."/>
            <person name="Mastrian S.D."/>
            <person name="Miyashita H."/>
            <person name="Page L."/>
            <person name="Ramakrishna P."/>
            <person name="Satoh S."/>
            <person name="Sattley W.M."/>
            <person name="Shimada Y."/>
            <person name="Taylor H.L."/>
            <person name="Tomo T."/>
            <person name="Tsuchiya T."/>
            <person name="Wang Z.T."/>
            <person name="Raymond J."/>
            <person name="Mimuro M."/>
            <person name="Blankenship R.E."/>
            <person name="Touchman J.W."/>
        </authorList>
    </citation>
    <scope>NUCLEOTIDE SEQUENCE [LARGE SCALE GENOMIC DNA]</scope>
    <source>
        <strain evidence="6">MBIC 11017</strain>
    </source>
</reference>
<dbReference type="Proteomes" id="UP000000268">
    <property type="component" value="Chromosome"/>
</dbReference>
<dbReference type="EMBL" id="CP000828">
    <property type="protein sequence ID" value="ABW27253.1"/>
    <property type="molecule type" value="Genomic_DNA"/>
</dbReference>
<dbReference type="InterPro" id="IPR000792">
    <property type="entry name" value="Tscrpt_reg_LuxR_C"/>
</dbReference>
<dbReference type="PANTHER" id="PTHR44688">
    <property type="entry name" value="DNA-BINDING TRANSCRIPTIONAL ACTIVATOR DEVR_DOSR"/>
    <property type="match status" value="1"/>
</dbReference>
<dbReference type="STRING" id="329726.AM1_2240"/>
<dbReference type="PROSITE" id="PS50043">
    <property type="entry name" value="HTH_LUXR_2"/>
    <property type="match status" value="1"/>
</dbReference>
<evidence type="ECO:0000256" key="2">
    <source>
        <dbReference type="ARBA" id="ARBA00023125"/>
    </source>
</evidence>
<accession>B0C0Z4</accession>
<dbReference type="PANTHER" id="PTHR44688:SF25">
    <property type="entry name" value="HTH LUXR-TYPE DOMAIN-CONTAINING PROTEIN"/>
    <property type="match status" value="1"/>
</dbReference>
<dbReference type="RefSeq" id="WP_012162729.1">
    <property type="nucleotide sequence ID" value="NC_009925.1"/>
</dbReference>
<dbReference type="Pfam" id="PF00196">
    <property type="entry name" value="GerE"/>
    <property type="match status" value="1"/>
</dbReference>
<keyword evidence="1" id="KW-0805">Transcription regulation</keyword>
<dbReference type="eggNOG" id="COG2197">
    <property type="taxonomic scope" value="Bacteria"/>
</dbReference>
<dbReference type="HOGENOM" id="CLU_667163_0_0_3"/>
<protein>
    <recommendedName>
        <fullName evidence="4">HTH luxR-type domain-containing protein</fullName>
    </recommendedName>
</protein>
<evidence type="ECO:0000313" key="5">
    <source>
        <dbReference type="EMBL" id="ABW27253.1"/>
    </source>
</evidence>
<dbReference type="Gene3D" id="1.10.10.10">
    <property type="entry name" value="Winged helix-like DNA-binding domain superfamily/Winged helix DNA-binding domain"/>
    <property type="match status" value="1"/>
</dbReference>
<feature type="domain" description="HTH luxR-type" evidence="4">
    <location>
        <begin position="402"/>
        <end position="467"/>
    </location>
</feature>
<keyword evidence="3" id="KW-0804">Transcription</keyword>
<evidence type="ECO:0000313" key="6">
    <source>
        <dbReference type="Proteomes" id="UP000000268"/>
    </source>
</evidence>
<dbReference type="eggNOG" id="COG2203">
    <property type="taxonomic scope" value="Bacteria"/>
</dbReference>
<dbReference type="InterPro" id="IPR036388">
    <property type="entry name" value="WH-like_DNA-bd_sf"/>
</dbReference>
<evidence type="ECO:0000256" key="3">
    <source>
        <dbReference type="ARBA" id="ARBA00023163"/>
    </source>
</evidence>
<dbReference type="KEGG" id="amr:AM1_2240"/>
<dbReference type="SUPFAM" id="SSF46894">
    <property type="entry name" value="C-terminal effector domain of the bipartite response regulators"/>
    <property type="match status" value="1"/>
</dbReference>